<dbReference type="Proteomes" id="UP000199451">
    <property type="component" value="Unassembled WGS sequence"/>
</dbReference>
<feature type="transmembrane region" description="Helical" evidence="4">
    <location>
        <begin position="34"/>
        <end position="54"/>
    </location>
</feature>
<sequence>MKPEVSRDASRRSHAARSTRRATICRQRLRRRTAVLAAVSLAATLAVGWLAVRVVGVAGAVRWTLVASATLLLVVGLLATRLDDNRPVAEREGTDGGQLAPTLGPATHVTVGRGVLLAWVAGCFALAWATLPAWTLWLPALGHGAAAALDAVDGALARRTRRVTRLGARLDLSFDALGLLVAPLVGVVAGQLPWWYLSVGLARYGFVAGIRLREYRGLPVYELPTRASRRLLAGLQMAFVAVALTPLVPPAAGTVGAALFGGALLAGFVRDWGYVSGRLADAETGETADAERPA</sequence>
<dbReference type="GO" id="GO:0016780">
    <property type="term" value="F:phosphotransferase activity, for other substituted phosphate groups"/>
    <property type="evidence" value="ECO:0007669"/>
    <property type="project" value="InterPro"/>
</dbReference>
<comment type="similarity">
    <text evidence="2">Belongs to the CDP-alcohol phosphatidyltransferase class-I family.</text>
</comment>
<accession>A0A1G9REL9</accession>
<organism evidence="5 6">
    <name type="scientific">Halogranum gelatinilyticum</name>
    <dbReference type="NCBI Taxonomy" id="660521"/>
    <lineage>
        <taxon>Archaea</taxon>
        <taxon>Methanobacteriati</taxon>
        <taxon>Methanobacteriota</taxon>
        <taxon>Stenosarchaea group</taxon>
        <taxon>Halobacteria</taxon>
        <taxon>Halobacteriales</taxon>
        <taxon>Haloferacaceae</taxon>
    </lineage>
</organism>
<protein>
    <submittedName>
        <fullName evidence="5">CDP-diacylglycerol--glycerol-3-phosphate 3-phosphatidyltransferase</fullName>
    </submittedName>
</protein>
<dbReference type="RefSeq" id="WP_244509914.1">
    <property type="nucleotide sequence ID" value="NZ_FNHL01000001.1"/>
</dbReference>
<keyword evidence="4" id="KW-0812">Transmembrane</keyword>
<evidence type="ECO:0000313" key="6">
    <source>
        <dbReference type="Proteomes" id="UP000199451"/>
    </source>
</evidence>
<dbReference type="InterPro" id="IPR048254">
    <property type="entry name" value="CDP_ALCOHOL_P_TRANSF_CS"/>
</dbReference>
<evidence type="ECO:0000256" key="2">
    <source>
        <dbReference type="RuleBase" id="RU003750"/>
    </source>
</evidence>
<feature type="region of interest" description="Disordered" evidence="3">
    <location>
        <begin position="1"/>
        <end position="21"/>
    </location>
</feature>
<dbReference type="Gene3D" id="1.20.120.1760">
    <property type="match status" value="1"/>
</dbReference>
<dbReference type="AlphaFoldDB" id="A0A1G9REL9"/>
<dbReference type="InterPro" id="IPR043130">
    <property type="entry name" value="CDP-OH_PTrfase_TM_dom"/>
</dbReference>
<feature type="transmembrane region" description="Helical" evidence="4">
    <location>
        <begin position="168"/>
        <end position="188"/>
    </location>
</feature>
<keyword evidence="6" id="KW-1185">Reference proteome</keyword>
<proteinExistence type="inferred from homology"/>
<dbReference type="STRING" id="660521.SAMN04487949_1310"/>
<dbReference type="GO" id="GO:0008654">
    <property type="term" value="P:phospholipid biosynthetic process"/>
    <property type="evidence" value="ECO:0007669"/>
    <property type="project" value="InterPro"/>
</dbReference>
<evidence type="ECO:0000256" key="1">
    <source>
        <dbReference type="ARBA" id="ARBA00022679"/>
    </source>
</evidence>
<dbReference type="Pfam" id="PF01066">
    <property type="entry name" value="CDP-OH_P_transf"/>
    <property type="match status" value="1"/>
</dbReference>
<evidence type="ECO:0000256" key="4">
    <source>
        <dbReference type="SAM" id="Phobius"/>
    </source>
</evidence>
<dbReference type="PROSITE" id="PS00379">
    <property type="entry name" value="CDP_ALCOHOL_P_TRANSF"/>
    <property type="match status" value="1"/>
</dbReference>
<keyword evidence="1 2" id="KW-0808">Transferase</keyword>
<gene>
    <name evidence="5" type="ORF">SAMN04487949_1310</name>
</gene>
<evidence type="ECO:0000313" key="5">
    <source>
        <dbReference type="EMBL" id="SDM21769.1"/>
    </source>
</evidence>
<keyword evidence="4" id="KW-1133">Transmembrane helix</keyword>
<keyword evidence="4" id="KW-0472">Membrane</keyword>
<feature type="transmembrane region" description="Helical" evidence="4">
    <location>
        <begin position="114"/>
        <end position="131"/>
    </location>
</feature>
<feature type="compositionally biased region" description="Basic and acidic residues" evidence="3">
    <location>
        <begin position="1"/>
        <end position="11"/>
    </location>
</feature>
<dbReference type="InterPro" id="IPR000462">
    <property type="entry name" value="CDP-OH_P_trans"/>
</dbReference>
<name>A0A1G9REL9_9EURY</name>
<dbReference type="GO" id="GO:0016020">
    <property type="term" value="C:membrane"/>
    <property type="evidence" value="ECO:0007669"/>
    <property type="project" value="InterPro"/>
</dbReference>
<dbReference type="EMBL" id="FNHL01000001">
    <property type="protein sequence ID" value="SDM21769.1"/>
    <property type="molecule type" value="Genomic_DNA"/>
</dbReference>
<feature type="transmembrane region" description="Helical" evidence="4">
    <location>
        <begin position="60"/>
        <end position="79"/>
    </location>
</feature>
<evidence type="ECO:0000256" key="3">
    <source>
        <dbReference type="SAM" id="MobiDB-lite"/>
    </source>
</evidence>
<reference evidence="6" key="1">
    <citation type="submission" date="2016-10" db="EMBL/GenBank/DDBJ databases">
        <authorList>
            <person name="Varghese N."/>
            <person name="Submissions S."/>
        </authorList>
    </citation>
    <scope>NUCLEOTIDE SEQUENCE [LARGE SCALE GENOMIC DNA]</scope>
    <source>
        <strain evidence="6">CGMCC 1.10119</strain>
    </source>
</reference>